<reference evidence="2 4" key="2">
    <citation type="submission" date="2020-02" db="EMBL/GenBank/DDBJ databases">
        <authorList>
            <consortium name="PulseNet: The National Subtyping Network for Foodborne Disease Surveillance"/>
            <person name="Tarr C.L."/>
            <person name="Trees E."/>
            <person name="Katz L.S."/>
            <person name="Carleton-Romer H.A."/>
            <person name="Stroika S."/>
            <person name="Kucerova Z."/>
            <person name="Roache K.F."/>
            <person name="Sabol A.L."/>
            <person name="Besser J."/>
            <person name="Gerner-Smidt P."/>
        </authorList>
    </citation>
    <scope>NUCLEOTIDE SEQUENCE [LARGE SCALE GENOMIC DNA]</scope>
    <source>
        <strain evidence="2 4">PNUSAE005278</strain>
    </source>
</reference>
<organism evidence="1 3">
    <name type="scientific">Escherichia coli</name>
    <dbReference type="NCBI Taxonomy" id="562"/>
    <lineage>
        <taxon>Bacteria</taxon>
        <taxon>Pseudomonadati</taxon>
        <taxon>Pseudomonadota</taxon>
        <taxon>Gammaproteobacteria</taxon>
        <taxon>Enterobacterales</taxon>
        <taxon>Enterobacteriaceae</taxon>
        <taxon>Escherichia</taxon>
    </lineage>
</organism>
<evidence type="ECO:0000313" key="1">
    <source>
        <dbReference type="EMBL" id="EFA9848116.1"/>
    </source>
</evidence>
<comment type="caution">
    <text evidence="1">The sequence shown here is derived from an EMBL/GenBank/DDBJ whole genome shotgun (WGS) entry which is preliminary data.</text>
</comment>
<accession>A0A8S7BGL1</accession>
<proteinExistence type="predicted"/>
<evidence type="ECO:0000313" key="3">
    <source>
        <dbReference type="Proteomes" id="UP000523388"/>
    </source>
</evidence>
<dbReference type="RefSeq" id="WP_000779469.1">
    <property type="nucleotide sequence ID" value="NZ_AP024126.1"/>
</dbReference>
<protein>
    <submittedName>
        <fullName evidence="1">Uncharacterized protein</fullName>
    </submittedName>
</protein>
<dbReference type="Proteomes" id="UP000524010">
    <property type="component" value="Unassembled WGS sequence"/>
</dbReference>
<gene>
    <name evidence="2" type="ORF">BTB68_004718</name>
    <name evidence="1" type="ORF">C1Q91_004603</name>
</gene>
<evidence type="ECO:0000313" key="4">
    <source>
        <dbReference type="Proteomes" id="UP000524010"/>
    </source>
</evidence>
<evidence type="ECO:0000313" key="2">
    <source>
        <dbReference type="EMBL" id="EFF8956661.1"/>
    </source>
</evidence>
<dbReference type="EMBL" id="AASRHK010000082">
    <property type="protein sequence ID" value="EFF8956661.1"/>
    <property type="molecule type" value="Genomic_DNA"/>
</dbReference>
<dbReference type="Proteomes" id="UP000523388">
    <property type="component" value="Unassembled WGS sequence"/>
</dbReference>
<name>A0A8S7BGL1_ECOLX</name>
<reference evidence="1 3" key="1">
    <citation type="submission" date="2018-08" db="EMBL/GenBank/DDBJ databases">
        <authorList>
            <consortium name="GenomeTrakr network: Whole genome sequencing for foodborne pathogen traceback"/>
        </authorList>
    </citation>
    <scope>NUCLEOTIDE SEQUENCE [LARGE SCALE GENOMIC DNA]</scope>
    <source>
        <strain evidence="1 3">AZ-TG102963</strain>
    </source>
</reference>
<dbReference type="AlphaFoldDB" id="A0A8S7BGL1"/>
<sequence length="179" mass="19756">MKLTVDSVINEPRSVAITIDGYIPVDIKIIDSKKLPPLYWRGGDGKKSLLELAVLPENGFLSSITLVMIASDSIHKTDSLSVSLPSSECGVPVVNTKLWSHSESDDFSRRFVDDFSLDIEVIISSESMLLTIGENKKVTSWIKCSDNFYLGIDAGRNVVHLYLDKLTPSEVESFFEAVG</sequence>
<dbReference type="EMBL" id="AASCJS010000042">
    <property type="protein sequence ID" value="EFA9848116.1"/>
    <property type="molecule type" value="Genomic_DNA"/>
</dbReference>